<accession>A0A2Z7D4A3</accession>
<gene>
    <name evidence="2" type="ORF">F511_40359</name>
</gene>
<dbReference type="EMBL" id="KQ990148">
    <property type="protein sequence ID" value="KZV53597.1"/>
    <property type="molecule type" value="Genomic_DNA"/>
</dbReference>
<keyword evidence="2" id="KW-0675">Receptor</keyword>
<feature type="region of interest" description="Disordered" evidence="1">
    <location>
        <begin position="649"/>
        <end position="752"/>
    </location>
</feature>
<name>A0A2Z7D4A3_9LAMI</name>
<organism evidence="2 3">
    <name type="scientific">Dorcoceras hygrometricum</name>
    <dbReference type="NCBI Taxonomy" id="472368"/>
    <lineage>
        <taxon>Eukaryota</taxon>
        <taxon>Viridiplantae</taxon>
        <taxon>Streptophyta</taxon>
        <taxon>Embryophyta</taxon>
        <taxon>Tracheophyta</taxon>
        <taxon>Spermatophyta</taxon>
        <taxon>Magnoliopsida</taxon>
        <taxon>eudicotyledons</taxon>
        <taxon>Gunneridae</taxon>
        <taxon>Pentapetalae</taxon>
        <taxon>asterids</taxon>
        <taxon>lamiids</taxon>
        <taxon>Lamiales</taxon>
        <taxon>Gesneriaceae</taxon>
        <taxon>Didymocarpoideae</taxon>
        <taxon>Trichosporeae</taxon>
        <taxon>Loxocarpinae</taxon>
        <taxon>Dorcoceras</taxon>
    </lineage>
</organism>
<evidence type="ECO:0000313" key="3">
    <source>
        <dbReference type="Proteomes" id="UP000250235"/>
    </source>
</evidence>
<feature type="compositionally biased region" description="Basic and acidic residues" evidence="1">
    <location>
        <begin position="697"/>
        <end position="708"/>
    </location>
</feature>
<dbReference type="AlphaFoldDB" id="A0A2Z7D4A3"/>
<sequence length="752" mass="82577">MGCASPVRLPSFYFRCAEVVPLQIIEPTEAAPTEQPPFAPKRKIQKKKRRLVLGSDDETVEQPAAEVATVADVANAGISTADVVDIIIRQVLAETAQIGPDEEEQDFGGLDVVGTAVSESGVGEQAAPRVDELEKWFNLSYEEFHSRDADQPVVTASDTDEEMETVEFGTCVEEQQLQIFDAADSRTDATADYTVTELVEEMEMAAVEQSADEAMSLEEILMTIPVEFPLPSASGEITKITLGKSISIPGVHEGDWYKTSLTKIPATDKGKALFMERDPINGNPVKEQLSLIIADIEVLVQLLEHIIDDVDRLFNSFSLKNLAALQTDDISAKEELVLSSAEAESTRVDLHRKTYILTKYRELFIRKFLDAHRTNFVPEDGASAVDLKILDKMSSLHLFLVEELKMEVQHTVLSGTGRVALKFLKVAHEIELSLPLLLLFHVQSFAISAVEGQRVQILFDQRSFSSSSSDDSSMNFVADDIQLEDDSAPDQFILNSSATAISASIAALRESFSNLVANQSRDSRKTNNALSEVMCKIDHVERVFLDSLAEQNETFRGLFKRSLQEAQNDNNALSLALKAVQSQNVILSTDLEATRKEVKNLKAALSKDFDDKLADIRNELVEFRVETHGQLASLGTHLAELIAFLTKGSDDKNGEDSSSQRPQPPSDDQSRPSGGSGGSGNRADEQSRPVGSGTRESGSRGESQRRGDNSGSSKRRRSSGESPVRGIRYGPYPPGAPPKRSAKYWMTGEKDF</sequence>
<protein>
    <submittedName>
        <fullName evidence="2">Ethylene receptor 2</fullName>
    </submittedName>
</protein>
<proteinExistence type="predicted"/>
<evidence type="ECO:0000256" key="1">
    <source>
        <dbReference type="SAM" id="MobiDB-lite"/>
    </source>
</evidence>
<dbReference type="Proteomes" id="UP000250235">
    <property type="component" value="Unassembled WGS sequence"/>
</dbReference>
<reference evidence="2 3" key="1">
    <citation type="journal article" date="2015" name="Proc. Natl. Acad. Sci. U.S.A.">
        <title>The resurrection genome of Boea hygrometrica: A blueprint for survival of dehydration.</title>
        <authorList>
            <person name="Xiao L."/>
            <person name="Yang G."/>
            <person name="Zhang L."/>
            <person name="Yang X."/>
            <person name="Zhao S."/>
            <person name="Ji Z."/>
            <person name="Zhou Q."/>
            <person name="Hu M."/>
            <person name="Wang Y."/>
            <person name="Chen M."/>
            <person name="Xu Y."/>
            <person name="Jin H."/>
            <person name="Xiao X."/>
            <person name="Hu G."/>
            <person name="Bao F."/>
            <person name="Hu Y."/>
            <person name="Wan P."/>
            <person name="Li L."/>
            <person name="Deng X."/>
            <person name="Kuang T."/>
            <person name="Xiang C."/>
            <person name="Zhu J.K."/>
            <person name="Oliver M.J."/>
            <person name="He Y."/>
        </authorList>
    </citation>
    <scope>NUCLEOTIDE SEQUENCE [LARGE SCALE GENOMIC DNA]</scope>
    <source>
        <strain evidence="3">cv. XS01</strain>
    </source>
</reference>
<keyword evidence="3" id="KW-1185">Reference proteome</keyword>
<evidence type="ECO:0000313" key="2">
    <source>
        <dbReference type="EMBL" id="KZV53597.1"/>
    </source>
</evidence>